<reference evidence="1" key="1">
    <citation type="submission" date="2020-05" db="EMBL/GenBank/DDBJ databases">
        <authorList>
            <person name="Chiriac C."/>
            <person name="Salcher M."/>
            <person name="Ghai R."/>
            <person name="Kavagutti S V."/>
        </authorList>
    </citation>
    <scope>NUCLEOTIDE SEQUENCE</scope>
</reference>
<dbReference type="InterPro" id="IPR046558">
    <property type="entry name" value="DUF6712"/>
</dbReference>
<gene>
    <name evidence="1" type="ORF">UFOVP187_11</name>
</gene>
<dbReference type="EMBL" id="LR798237">
    <property type="protein sequence ID" value="CAB5212397.1"/>
    <property type="molecule type" value="Genomic_DNA"/>
</dbReference>
<dbReference type="Pfam" id="PF20459">
    <property type="entry name" value="DUF6712"/>
    <property type="match status" value="1"/>
</dbReference>
<sequence>MSTIGKLLISEVKLKNYTNINKNVDMDVLKAEIQIAQDIDLQTILGTLFYKHLLDGILADGSTTWNSDETVLVNEYIQPFLIQTAYFNAIPQIMYRTMNRGIVEGTMENAKSVDIETMKYLRNVQKSRADFYLQRLMDYLLLGRGQNKFPQYLTASTLDGMIPDRVQKYNNGIFLRHSSRKGWNLRDIQKRGMQVYSEMDNAYRDCPDCY</sequence>
<name>A0A6J7WEJ3_9CAUD</name>
<protein>
    <submittedName>
        <fullName evidence="1">Uncharacterized protein</fullName>
    </submittedName>
</protein>
<organism evidence="1">
    <name type="scientific">uncultured Caudovirales phage</name>
    <dbReference type="NCBI Taxonomy" id="2100421"/>
    <lineage>
        <taxon>Viruses</taxon>
        <taxon>Duplodnaviria</taxon>
        <taxon>Heunggongvirae</taxon>
        <taxon>Uroviricota</taxon>
        <taxon>Caudoviricetes</taxon>
        <taxon>Peduoviridae</taxon>
        <taxon>Maltschvirus</taxon>
        <taxon>Maltschvirus maltsch</taxon>
    </lineage>
</organism>
<evidence type="ECO:0000313" key="1">
    <source>
        <dbReference type="EMBL" id="CAB5212397.1"/>
    </source>
</evidence>
<accession>A0A6J7WEJ3</accession>
<proteinExistence type="predicted"/>